<dbReference type="InterPro" id="IPR021750">
    <property type="entry name" value="Sid4-like"/>
</dbReference>
<dbReference type="Gene3D" id="1.10.287.1490">
    <property type="match status" value="1"/>
</dbReference>
<feature type="region of interest" description="Disordered" evidence="2">
    <location>
        <begin position="111"/>
        <end position="140"/>
    </location>
</feature>
<gene>
    <name evidence="3" type="ORF">LANO_0C07932G</name>
</gene>
<feature type="coiled-coil region" evidence="1">
    <location>
        <begin position="661"/>
        <end position="737"/>
    </location>
</feature>
<dbReference type="Proteomes" id="UP000189911">
    <property type="component" value="Chromosome C"/>
</dbReference>
<keyword evidence="4" id="KW-1185">Reference proteome</keyword>
<keyword evidence="1" id="KW-0175">Coiled coil</keyword>
<name>A0A1G4J944_9SACH</name>
<dbReference type="OrthoDB" id="5376259at2759"/>
<proteinExistence type="predicted"/>
<reference evidence="4" key="1">
    <citation type="submission" date="2016-03" db="EMBL/GenBank/DDBJ databases">
        <authorList>
            <person name="Devillers Hugo."/>
        </authorList>
    </citation>
    <scope>NUCLEOTIDE SEQUENCE [LARGE SCALE GENOMIC DNA]</scope>
</reference>
<feature type="coiled-coil region" evidence="1">
    <location>
        <begin position="774"/>
        <end position="801"/>
    </location>
</feature>
<protein>
    <submittedName>
        <fullName evidence="3">LANO_0C07932g1_1</fullName>
    </submittedName>
</protein>
<feature type="coiled-coil region" evidence="1">
    <location>
        <begin position="314"/>
        <end position="574"/>
    </location>
</feature>
<feature type="coiled-coil region" evidence="1">
    <location>
        <begin position="240"/>
        <end position="274"/>
    </location>
</feature>
<evidence type="ECO:0000256" key="1">
    <source>
        <dbReference type="SAM" id="Coils"/>
    </source>
</evidence>
<accession>A0A1G4J944</accession>
<evidence type="ECO:0000313" key="3">
    <source>
        <dbReference type="EMBL" id="SCU86420.1"/>
    </source>
</evidence>
<sequence>MLGLGNSHVYSMANQSSISNISRDEKYDYEDEVSDENDESGISLNKVRAEHGFSLRSFIDQINAKTKALAIARELDAKRGITHQDATMSAGSIDSTTSTSTEFPRATVRRVPSGARASTVEPNLNAATPMKDVSQNGDSQNQTIDDLLVQSTPINTSKSAPSSRNTQPRDILKGKFMESHKAQTGKSTRLQSEDVQSEQELVLEAEMEVKTIQGQGLRSEPFKNGPSQKDQDIDELHQIVDKQEQHTAELLQNIQSQQEQLFTQQGEMERVRQQSFADQQELRNRNEEIRFRDEELIKIKEQMNSKSQDFEIYTRGLEQEVQKLREALKQSTSSAQELANKVTAFERNSVDLSEKLHQQSSELQQLQSERVDEQRCFDAERKGHSSKVEASENEVTSLQAMLDLLQKDLDTEKEAAAINRSAHEVELKALKETNKGLKDDLESQKIKLQKDSSMYENKLTHLETQLVTARQETEKISLQYNMLEKQHIELQNLRDGLEETNQDLKTVVHKLEKISSEQVQTIGKLEDEVERKVKKEANSLSNARKHSKQLEEKVRQLQDVIVTKKNENDLQKQESESFAGFLRNVALFQTQIGEIIFEQYQQDRYCTHLDGIFTAKNSEIVGFLKQDQIESMIATSARLEAVTAESNNLQQCISDEWEVKVKKLENECKVQIQGQEELNDKIHIDEQKIQALESKVSELETKRQAALKEKEKDVDVRQNLSNEINSLKTQLVENQGKGLLELSSKMDLLIEAKYNLQDQVQGLETIIKDGEKSIAELTALVDQERANLAASQSELLQTRRELAKACGNPAHRITFQVASQARPHLSRKTYESLMVDAVNDMDVVELQNVVKNLILLLEIPLSKITKKMPLVAIYLRYEKSICLHFANKLHYLMFRETIDIKRFTNIVYAQYVDHHDICHLEHPLESCLDNLYKAVSARISTSPLTSG</sequence>
<dbReference type="Pfam" id="PF11778">
    <property type="entry name" value="SID"/>
    <property type="match status" value="1"/>
</dbReference>
<dbReference type="AlphaFoldDB" id="A0A1G4J944"/>
<evidence type="ECO:0000313" key="4">
    <source>
        <dbReference type="Proteomes" id="UP000189911"/>
    </source>
</evidence>
<dbReference type="EMBL" id="LT598446">
    <property type="protein sequence ID" value="SCU86420.1"/>
    <property type="molecule type" value="Genomic_DNA"/>
</dbReference>
<evidence type="ECO:0000256" key="2">
    <source>
        <dbReference type="SAM" id="MobiDB-lite"/>
    </source>
</evidence>
<organism evidence="3 4">
    <name type="scientific">Lachancea nothofagi CBS 11611</name>
    <dbReference type="NCBI Taxonomy" id="1266666"/>
    <lineage>
        <taxon>Eukaryota</taxon>
        <taxon>Fungi</taxon>
        <taxon>Dikarya</taxon>
        <taxon>Ascomycota</taxon>
        <taxon>Saccharomycotina</taxon>
        <taxon>Saccharomycetes</taxon>
        <taxon>Saccharomycetales</taxon>
        <taxon>Saccharomycetaceae</taxon>
        <taxon>Lachancea</taxon>
    </lineage>
</organism>